<dbReference type="Gene3D" id="3.30.1140.40">
    <property type="entry name" value="Tctex-1"/>
    <property type="match status" value="1"/>
</dbReference>
<reference evidence="3 4" key="1">
    <citation type="submission" date="2018-04" db="EMBL/GenBank/DDBJ databases">
        <title>The genome of golden apple snail Pomacea canaliculata provides insight into stress tolerance and invasive adaptation.</title>
        <authorList>
            <person name="Liu C."/>
            <person name="Liu B."/>
            <person name="Ren Y."/>
            <person name="Zhang Y."/>
            <person name="Wang H."/>
            <person name="Li S."/>
            <person name="Jiang F."/>
            <person name="Yin L."/>
            <person name="Zhang G."/>
            <person name="Qian W."/>
            <person name="Fan W."/>
        </authorList>
    </citation>
    <scope>NUCLEOTIDE SEQUENCE [LARGE SCALE GENOMIC DNA]</scope>
    <source>
        <strain evidence="3">SZHN2017</strain>
        <tissue evidence="3">Muscle</tissue>
    </source>
</reference>
<dbReference type="PANTHER" id="PTHR21255:SF65">
    <property type="entry name" value="TCTEX1 DOMAIN-CONTAINING PROTEIN 2"/>
    <property type="match status" value="1"/>
</dbReference>
<dbReference type="InterPro" id="IPR005334">
    <property type="entry name" value="Tctex-1-like"/>
</dbReference>
<protein>
    <submittedName>
        <fullName evidence="3">Uncharacterized protein</fullName>
    </submittedName>
</protein>
<dbReference type="PANTHER" id="PTHR21255">
    <property type="entry name" value="T-COMPLEX-ASSOCIATED-TESTIS-EXPRESSED 1/ DYNEIN LIGHT CHAIN"/>
    <property type="match status" value="1"/>
</dbReference>
<evidence type="ECO:0000313" key="4">
    <source>
        <dbReference type="Proteomes" id="UP000245119"/>
    </source>
</evidence>
<organism evidence="3 4">
    <name type="scientific">Pomacea canaliculata</name>
    <name type="common">Golden apple snail</name>
    <dbReference type="NCBI Taxonomy" id="400727"/>
    <lineage>
        <taxon>Eukaryota</taxon>
        <taxon>Metazoa</taxon>
        <taxon>Spiralia</taxon>
        <taxon>Lophotrochozoa</taxon>
        <taxon>Mollusca</taxon>
        <taxon>Gastropoda</taxon>
        <taxon>Caenogastropoda</taxon>
        <taxon>Architaenioglossa</taxon>
        <taxon>Ampullarioidea</taxon>
        <taxon>Ampullariidae</taxon>
        <taxon>Pomacea</taxon>
    </lineage>
</organism>
<evidence type="ECO:0000256" key="1">
    <source>
        <dbReference type="ARBA" id="ARBA00005361"/>
    </source>
</evidence>
<name>A0A2T7NNT8_POMCA</name>
<dbReference type="Pfam" id="PF03645">
    <property type="entry name" value="Tctex-1"/>
    <property type="match status" value="1"/>
</dbReference>
<gene>
    <name evidence="3" type="ORF">C0Q70_16098</name>
</gene>
<dbReference type="STRING" id="400727.A0A2T7NNT8"/>
<proteinExistence type="inferred from homology"/>
<keyword evidence="4" id="KW-1185">Reference proteome</keyword>
<dbReference type="GO" id="GO:0007018">
    <property type="term" value="P:microtubule-based movement"/>
    <property type="evidence" value="ECO:0007669"/>
    <property type="project" value="TreeGrafter"/>
</dbReference>
<comment type="caution">
    <text evidence="3">The sequence shown here is derived from an EMBL/GenBank/DDBJ whole genome shotgun (WGS) entry which is preliminary data.</text>
</comment>
<dbReference type="OMA" id="KFVCVVT"/>
<evidence type="ECO:0000313" key="3">
    <source>
        <dbReference type="EMBL" id="PVD22840.1"/>
    </source>
</evidence>
<comment type="similarity">
    <text evidence="1">Belongs to the dynein light chain Tctex-type family.</text>
</comment>
<dbReference type="EMBL" id="PZQS01000010">
    <property type="protein sequence ID" value="PVD22840.1"/>
    <property type="molecule type" value="Genomic_DNA"/>
</dbReference>
<dbReference type="AlphaFoldDB" id="A0A2T7NNT8"/>
<dbReference type="InterPro" id="IPR038586">
    <property type="entry name" value="Tctex-1-like_sf"/>
</dbReference>
<dbReference type="GO" id="GO:0005868">
    <property type="term" value="C:cytoplasmic dynein complex"/>
    <property type="evidence" value="ECO:0007669"/>
    <property type="project" value="TreeGrafter"/>
</dbReference>
<evidence type="ECO:0000256" key="2">
    <source>
        <dbReference type="SAM" id="MobiDB-lite"/>
    </source>
</evidence>
<feature type="region of interest" description="Disordered" evidence="2">
    <location>
        <begin position="1"/>
        <end position="38"/>
    </location>
</feature>
<dbReference type="GO" id="GO:0005737">
    <property type="term" value="C:cytoplasm"/>
    <property type="evidence" value="ECO:0007669"/>
    <property type="project" value="TreeGrafter"/>
</dbReference>
<accession>A0A2T7NNT8</accession>
<dbReference type="OrthoDB" id="10260741at2759"/>
<dbReference type="GO" id="GO:0045505">
    <property type="term" value="F:dynein intermediate chain binding"/>
    <property type="evidence" value="ECO:0007669"/>
    <property type="project" value="TreeGrafter"/>
</dbReference>
<dbReference type="Proteomes" id="UP000245119">
    <property type="component" value="Linkage Group LG10"/>
</dbReference>
<sequence length="200" mass="22407">MSNEATPLQVPEAAMSKKRRPSMQGGPEASMSTTGPTIRRMSRLEQRMSFAAANRRMSHVSRLSSVSGVSIGIAGFKHQNKIANTYRMQPEKEERFNAAAAEKLIKSVLTRYLDGEKYDKMLCTSLSKNLSDVIKDRIKDQGFSPRYKYVCLVTMGQVKEQGMNIASRCLWSTETDNYASATFTKGDLFAVATLYALYFE</sequence>
<dbReference type="CDD" id="cd21451">
    <property type="entry name" value="DLC-like_TCTEX1D"/>
    <property type="match status" value="1"/>
</dbReference>